<dbReference type="SMART" id="SM00470">
    <property type="entry name" value="ParB"/>
    <property type="match status" value="1"/>
</dbReference>
<dbReference type="GO" id="GO:0005694">
    <property type="term" value="C:chromosome"/>
    <property type="evidence" value="ECO:0007669"/>
    <property type="project" value="TreeGrafter"/>
</dbReference>
<dbReference type="InterPro" id="IPR050336">
    <property type="entry name" value="Chromosome_partition/occlusion"/>
</dbReference>
<dbReference type="AlphaFoldDB" id="A0A9Q3UAL4"/>
<dbReference type="Proteomes" id="UP000726777">
    <property type="component" value="Unassembled WGS sequence"/>
</dbReference>
<evidence type="ECO:0000313" key="4">
    <source>
        <dbReference type="Proteomes" id="UP000726777"/>
    </source>
</evidence>
<protein>
    <submittedName>
        <fullName evidence="3">ParB N-terminal domain-containing protein</fullName>
    </submittedName>
</protein>
<feature type="compositionally biased region" description="Polar residues" evidence="1">
    <location>
        <begin position="438"/>
        <end position="451"/>
    </location>
</feature>
<dbReference type="PANTHER" id="PTHR33375:SF1">
    <property type="entry name" value="CHROMOSOME-PARTITIONING PROTEIN PARB-RELATED"/>
    <property type="match status" value="1"/>
</dbReference>
<dbReference type="PANTHER" id="PTHR33375">
    <property type="entry name" value="CHROMOSOME-PARTITIONING PROTEIN PARB-RELATED"/>
    <property type="match status" value="1"/>
</dbReference>
<evidence type="ECO:0000259" key="2">
    <source>
        <dbReference type="SMART" id="SM00470"/>
    </source>
</evidence>
<dbReference type="GO" id="GO:0007059">
    <property type="term" value="P:chromosome segregation"/>
    <property type="evidence" value="ECO:0007669"/>
    <property type="project" value="TreeGrafter"/>
</dbReference>
<name>A0A9Q3UAL4_VIBPH</name>
<proteinExistence type="predicted"/>
<accession>A0A9Q3UAL4</accession>
<dbReference type="InterPro" id="IPR036086">
    <property type="entry name" value="ParB/Sulfiredoxin_sf"/>
</dbReference>
<dbReference type="Gene3D" id="1.10.10.2830">
    <property type="match status" value="1"/>
</dbReference>
<reference evidence="3" key="1">
    <citation type="submission" date="2020-09" db="EMBL/GenBank/DDBJ databases">
        <title>Genome sequence of Vibrio parahaemolyticus isolates.</title>
        <authorList>
            <person name="Hammerl J.A."/>
            <person name="Strauch E."/>
        </authorList>
    </citation>
    <scope>NUCLEOTIDE SEQUENCE</scope>
    <source>
        <strain evidence="3">17-VB00146</strain>
    </source>
</reference>
<dbReference type="RefSeq" id="WP_228085441.1">
    <property type="nucleotide sequence ID" value="NZ_JACVHL010000002.1"/>
</dbReference>
<dbReference type="EMBL" id="JACVHL010000002">
    <property type="protein sequence ID" value="MCC3803766.1"/>
    <property type="molecule type" value="Genomic_DNA"/>
</dbReference>
<dbReference type="Gene3D" id="3.90.1530.30">
    <property type="match status" value="1"/>
</dbReference>
<dbReference type="SUPFAM" id="SSF110849">
    <property type="entry name" value="ParB/Sulfiredoxin"/>
    <property type="match status" value="1"/>
</dbReference>
<evidence type="ECO:0000256" key="1">
    <source>
        <dbReference type="SAM" id="MobiDB-lite"/>
    </source>
</evidence>
<dbReference type="InterPro" id="IPR003115">
    <property type="entry name" value="ParB_N"/>
</dbReference>
<dbReference type="SUPFAM" id="SSF109709">
    <property type="entry name" value="KorB DNA-binding domain-like"/>
    <property type="match status" value="1"/>
</dbReference>
<evidence type="ECO:0000313" key="3">
    <source>
        <dbReference type="EMBL" id="MCC3803766.1"/>
    </source>
</evidence>
<dbReference type="Pfam" id="PF02195">
    <property type="entry name" value="ParB_N"/>
    <property type="match status" value="1"/>
</dbReference>
<feature type="domain" description="ParB-like N-terminal" evidence="2">
    <location>
        <begin position="57"/>
        <end position="155"/>
    </location>
</feature>
<organism evidence="3 4">
    <name type="scientific">Vibrio parahaemolyticus</name>
    <dbReference type="NCBI Taxonomy" id="670"/>
    <lineage>
        <taxon>Bacteria</taxon>
        <taxon>Pseudomonadati</taxon>
        <taxon>Pseudomonadota</taxon>
        <taxon>Gammaproteobacteria</taxon>
        <taxon>Vibrionales</taxon>
        <taxon>Vibrionaceae</taxon>
        <taxon>Vibrio</taxon>
    </lineage>
</organism>
<sequence length="677" mass="75235">MSFETTVPSQQNPETQGISAQALTTYTDETPSSNSSGKVLVINEVNPSITSNIIHCQFDELRATPMGNYRKRRNPKKFAETKASVLDRGFLQNIVVREAIDGDGNTVLEVIAGYGRWQIAEEIFKEHGIRIPIPCLNKGEISDSEALAIALDENNKRENDSISERAELAKEYIGLEGGDVATAAMKLKVSESQFRELLQLTNCCEELLDALDDDEIKVFKGHCLVLSHFDKPIQKQTLDKIIADPTTYTVSYVKNRLKNLELSLSKAKFDTTECQSCQHNTGGAMCFMFQSEDDDKCSNPSCFQTKSKLWLEEVRKKELEDKFGVVITTTMKPQSQVRAVDPDLLGEAQCNDCQGCQHNVVYLNDEPSENFGRASTNICIDVDCHTKLFNAHQEKIKPKKKLTKSSNHNTESAEDTAAFLAKAATKKSQGSEIKETSKLSADQNSDAQTAQDKVVTQPIDETESKSVAKLSKKMQRTYANMIQEAVSSEISSCEAFAYAFIAKAVDSKLREPLLAQESVDSLTKRPVAELHALINQSIGKFFTQTVLMDSDAADIRDFNANKVLRKSFGHVMALKAEDKENLNSIKQAQTEVIVKSWNPTVDLLNLFTTPQLAIVCNESGFESAYCTSKGSDVALAQIFNSKPKAEIIKEVLDFEFDWTNYAPKAYIELGMEYQAPA</sequence>
<gene>
    <name evidence="3" type="ORF">IB292_01830</name>
</gene>
<feature type="region of interest" description="Disordered" evidence="1">
    <location>
        <begin position="431"/>
        <end position="460"/>
    </location>
</feature>
<comment type="caution">
    <text evidence="3">The sequence shown here is derived from an EMBL/GenBank/DDBJ whole genome shotgun (WGS) entry which is preliminary data.</text>
</comment>